<keyword evidence="4" id="KW-1133">Transmembrane helix</keyword>
<dbReference type="Gene3D" id="2.60.450.10">
    <property type="entry name" value="Lipopolysaccharide (LPS) transport protein A like domain"/>
    <property type="match status" value="1"/>
</dbReference>
<evidence type="ECO:0000256" key="5">
    <source>
        <dbReference type="ARBA" id="ARBA00023136"/>
    </source>
</evidence>
<dbReference type="GO" id="GO:0017089">
    <property type="term" value="F:glycolipid transfer activity"/>
    <property type="evidence" value="ECO:0007669"/>
    <property type="project" value="TreeGrafter"/>
</dbReference>
<dbReference type="RefSeq" id="WP_189530024.1">
    <property type="nucleotide sequence ID" value="NZ_BMYX01000001.1"/>
</dbReference>
<dbReference type="EMBL" id="BMYX01000001">
    <property type="protein sequence ID" value="GGY02643.1"/>
    <property type="molecule type" value="Genomic_DNA"/>
</dbReference>
<keyword evidence="5" id="KW-0472">Membrane</keyword>
<evidence type="ECO:0000256" key="4">
    <source>
        <dbReference type="ARBA" id="ARBA00022989"/>
    </source>
</evidence>
<dbReference type="Pfam" id="PF06835">
    <property type="entry name" value="LptC"/>
    <property type="match status" value="1"/>
</dbReference>
<accession>A0A918U6S8</accession>
<keyword evidence="1" id="KW-1003">Cell membrane</keyword>
<dbReference type="GO" id="GO:0030288">
    <property type="term" value="C:outer membrane-bounded periplasmic space"/>
    <property type="evidence" value="ECO:0007669"/>
    <property type="project" value="TreeGrafter"/>
</dbReference>
<dbReference type="PANTHER" id="PTHR37481">
    <property type="entry name" value="LIPOPOLYSACCHARIDE EXPORT SYSTEM PROTEIN LPTC"/>
    <property type="match status" value="1"/>
</dbReference>
<evidence type="ECO:0008006" key="8">
    <source>
        <dbReference type="Google" id="ProtNLM"/>
    </source>
</evidence>
<proteinExistence type="predicted"/>
<reference evidence="6" key="1">
    <citation type="journal article" date="2014" name="Int. J. Syst. Evol. Microbiol.">
        <title>Complete genome sequence of Corynebacterium casei LMG S-19264T (=DSM 44701T), isolated from a smear-ripened cheese.</title>
        <authorList>
            <consortium name="US DOE Joint Genome Institute (JGI-PGF)"/>
            <person name="Walter F."/>
            <person name="Albersmeier A."/>
            <person name="Kalinowski J."/>
            <person name="Ruckert C."/>
        </authorList>
    </citation>
    <scope>NUCLEOTIDE SEQUENCE</scope>
    <source>
        <strain evidence="6">KCTC 32182</strain>
    </source>
</reference>
<dbReference type="AlphaFoldDB" id="A0A918U6S8"/>
<keyword evidence="7" id="KW-1185">Reference proteome</keyword>
<evidence type="ECO:0000313" key="6">
    <source>
        <dbReference type="EMBL" id="GGY02643.1"/>
    </source>
</evidence>
<protein>
    <recommendedName>
        <fullName evidence="8">LPS export ABC transporter periplasmic protein LptC</fullName>
    </recommendedName>
</protein>
<keyword evidence="2" id="KW-0997">Cell inner membrane</keyword>
<keyword evidence="3" id="KW-0812">Transmembrane</keyword>
<dbReference type="NCBIfam" id="TIGR04409">
    <property type="entry name" value="LptC_YrbK"/>
    <property type="match status" value="1"/>
</dbReference>
<sequence>MIRQKLFPVLLIVLMALLTFWLDQVSSITTIVRDLNPNRPEFSASGLTATRFDEHGQLYERLVAERAWQFPKQHDVYFDKGVLTLYRAGATDSVVKAETGHYNPRTRQGFFDRKVRMDKPAGAEGPASSVDTSAMSLDGDKGLLRSNRYVEMHHGNSVATGVGFTYDYRNKQLHLLSNARITYAK</sequence>
<evidence type="ECO:0000313" key="7">
    <source>
        <dbReference type="Proteomes" id="UP000645257"/>
    </source>
</evidence>
<name>A0A918U6S8_9NEIS</name>
<comment type="caution">
    <text evidence="6">The sequence shown here is derived from an EMBL/GenBank/DDBJ whole genome shotgun (WGS) entry which is preliminary data.</text>
</comment>
<dbReference type="InterPro" id="IPR010664">
    <property type="entry name" value="LipoPS_assembly_LptC-rel"/>
</dbReference>
<evidence type="ECO:0000256" key="1">
    <source>
        <dbReference type="ARBA" id="ARBA00022475"/>
    </source>
</evidence>
<dbReference type="GO" id="GO:0005886">
    <property type="term" value="C:plasma membrane"/>
    <property type="evidence" value="ECO:0007669"/>
    <property type="project" value="InterPro"/>
</dbReference>
<evidence type="ECO:0000256" key="2">
    <source>
        <dbReference type="ARBA" id="ARBA00022519"/>
    </source>
</evidence>
<dbReference type="InterPro" id="IPR026265">
    <property type="entry name" value="LptC"/>
</dbReference>
<dbReference type="Proteomes" id="UP000645257">
    <property type="component" value="Unassembled WGS sequence"/>
</dbReference>
<dbReference type="PANTHER" id="PTHR37481:SF1">
    <property type="entry name" value="LIPOPOLYSACCHARIDE EXPORT SYSTEM PROTEIN LPTC"/>
    <property type="match status" value="1"/>
</dbReference>
<gene>
    <name evidence="6" type="ORF">GCM10011289_00980</name>
</gene>
<organism evidence="6 7">
    <name type="scientific">Paludibacterium paludis</name>
    <dbReference type="NCBI Taxonomy" id="1225769"/>
    <lineage>
        <taxon>Bacteria</taxon>
        <taxon>Pseudomonadati</taxon>
        <taxon>Pseudomonadota</taxon>
        <taxon>Betaproteobacteria</taxon>
        <taxon>Neisseriales</taxon>
        <taxon>Chromobacteriaceae</taxon>
        <taxon>Paludibacterium</taxon>
    </lineage>
</organism>
<evidence type="ECO:0000256" key="3">
    <source>
        <dbReference type="ARBA" id="ARBA00022692"/>
    </source>
</evidence>
<dbReference type="GO" id="GO:0015221">
    <property type="term" value="F:lipopolysaccharide transmembrane transporter activity"/>
    <property type="evidence" value="ECO:0007669"/>
    <property type="project" value="InterPro"/>
</dbReference>
<reference evidence="6" key="2">
    <citation type="submission" date="2020-09" db="EMBL/GenBank/DDBJ databases">
        <authorList>
            <person name="Sun Q."/>
            <person name="Kim S."/>
        </authorList>
    </citation>
    <scope>NUCLEOTIDE SEQUENCE</scope>
    <source>
        <strain evidence="6">KCTC 32182</strain>
    </source>
</reference>
<dbReference type="InterPro" id="IPR052363">
    <property type="entry name" value="LPS_export_LptC"/>
</dbReference>